<evidence type="ECO:0000256" key="5">
    <source>
        <dbReference type="ARBA" id="ARBA00023004"/>
    </source>
</evidence>
<keyword evidence="4" id="KW-0560">Oxidoreductase</keyword>
<evidence type="ECO:0000256" key="4">
    <source>
        <dbReference type="ARBA" id="ARBA00023002"/>
    </source>
</evidence>
<protein>
    <submittedName>
        <fullName evidence="7">Uncharacterized protein</fullName>
    </submittedName>
</protein>
<dbReference type="AlphaFoldDB" id="A0AAV0YKQ6"/>
<dbReference type="Gene3D" id="1.10.630.10">
    <property type="entry name" value="Cytochrome P450"/>
    <property type="match status" value="1"/>
</dbReference>
<dbReference type="PANTHER" id="PTHR47955">
    <property type="entry name" value="CYTOCHROME P450 FAMILY 71 PROTEIN"/>
    <property type="match status" value="1"/>
</dbReference>
<dbReference type="GO" id="GO:0020037">
    <property type="term" value="F:heme binding"/>
    <property type="evidence" value="ECO:0007669"/>
    <property type="project" value="InterPro"/>
</dbReference>
<dbReference type="PANTHER" id="PTHR47955:SF8">
    <property type="entry name" value="CYTOCHROME P450 71D11-LIKE"/>
    <property type="match status" value="1"/>
</dbReference>
<comment type="similarity">
    <text evidence="1">Belongs to the cytochrome P450 family.</text>
</comment>
<dbReference type="SUPFAM" id="SSF48264">
    <property type="entry name" value="Cytochrome P450"/>
    <property type="match status" value="1"/>
</dbReference>
<keyword evidence="6" id="KW-0812">Transmembrane</keyword>
<dbReference type="GO" id="GO:0005506">
    <property type="term" value="F:iron ion binding"/>
    <property type="evidence" value="ECO:0007669"/>
    <property type="project" value="InterPro"/>
</dbReference>
<evidence type="ECO:0000256" key="3">
    <source>
        <dbReference type="ARBA" id="ARBA00022723"/>
    </source>
</evidence>
<dbReference type="EMBL" id="OX451736">
    <property type="protein sequence ID" value="CAI8585967.1"/>
    <property type="molecule type" value="Genomic_DNA"/>
</dbReference>
<keyword evidence="5" id="KW-0408">Iron</keyword>
<keyword evidence="6" id="KW-1133">Transmembrane helix</keyword>
<dbReference type="Proteomes" id="UP001157006">
    <property type="component" value="Chromosome 1L"/>
</dbReference>
<sequence>MDSQNFDLLPLVSLFLFILVALNIARNLKKKTSSPNLLPGPWKLLIIGHLGEIFAVVVSSPEYAKEKNMHNGAFNAKASRIGIRHQHHSTCGAFAIITKAALGKNCKVQEELACLGNGESVAGGFDIGELFPSAKWLQVVSGLRPKLERLHRQIDELLVKVIIEHKEAKLKENQGQCGEVEEDLVDVLLNFQCGNDSLKKGSRGYIE</sequence>
<reference evidence="7 8" key="1">
    <citation type="submission" date="2023-01" db="EMBL/GenBank/DDBJ databases">
        <authorList>
            <person name="Kreplak J."/>
        </authorList>
    </citation>
    <scope>NUCLEOTIDE SEQUENCE [LARGE SCALE GENOMIC DNA]</scope>
</reference>
<keyword evidence="3" id="KW-0479">Metal-binding</keyword>
<feature type="transmembrane region" description="Helical" evidence="6">
    <location>
        <begin position="6"/>
        <end position="25"/>
    </location>
</feature>
<evidence type="ECO:0000256" key="6">
    <source>
        <dbReference type="SAM" id="Phobius"/>
    </source>
</evidence>
<name>A0AAV0YKQ6_VICFA</name>
<evidence type="ECO:0000313" key="8">
    <source>
        <dbReference type="Proteomes" id="UP001157006"/>
    </source>
</evidence>
<evidence type="ECO:0000256" key="1">
    <source>
        <dbReference type="ARBA" id="ARBA00010617"/>
    </source>
</evidence>
<dbReference type="InterPro" id="IPR036396">
    <property type="entry name" value="Cyt_P450_sf"/>
</dbReference>
<keyword evidence="8" id="KW-1185">Reference proteome</keyword>
<accession>A0AAV0YKQ6</accession>
<evidence type="ECO:0000256" key="2">
    <source>
        <dbReference type="ARBA" id="ARBA00022617"/>
    </source>
</evidence>
<gene>
    <name evidence="7" type="ORF">VFH_I231960</name>
</gene>
<dbReference type="GO" id="GO:0004497">
    <property type="term" value="F:monooxygenase activity"/>
    <property type="evidence" value="ECO:0007669"/>
    <property type="project" value="InterPro"/>
</dbReference>
<keyword evidence="6" id="KW-0472">Membrane</keyword>
<evidence type="ECO:0000313" key="7">
    <source>
        <dbReference type="EMBL" id="CAI8585967.1"/>
    </source>
</evidence>
<proteinExistence type="inferred from homology"/>
<dbReference type="GO" id="GO:0016705">
    <property type="term" value="F:oxidoreductase activity, acting on paired donors, with incorporation or reduction of molecular oxygen"/>
    <property type="evidence" value="ECO:0007669"/>
    <property type="project" value="InterPro"/>
</dbReference>
<organism evidence="7 8">
    <name type="scientific">Vicia faba</name>
    <name type="common">Broad bean</name>
    <name type="synonym">Faba vulgaris</name>
    <dbReference type="NCBI Taxonomy" id="3906"/>
    <lineage>
        <taxon>Eukaryota</taxon>
        <taxon>Viridiplantae</taxon>
        <taxon>Streptophyta</taxon>
        <taxon>Embryophyta</taxon>
        <taxon>Tracheophyta</taxon>
        <taxon>Spermatophyta</taxon>
        <taxon>Magnoliopsida</taxon>
        <taxon>eudicotyledons</taxon>
        <taxon>Gunneridae</taxon>
        <taxon>Pentapetalae</taxon>
        <taxon>rosids</taxon>
        <taxon>fabids</taxon>
        <taxon>Fabales</taxon>
        <taxon>Fabaceae</taxon>
        <taxon>Papilionoideae</taxon>
        <taxon>50 kb inversion clade</taxon>
        <taxon>NPAAA clade</taxon>
        <taxon>Hologalegina</taxon>
        <taxon>IRL clade</taxon>
        <taxon>Fabeae</taxon>
        <taxon>Vicia</taxon>
    </lineage>
</organism>
<keyword evidence="2" id="KW-0349">Heme</keyword>